<dbReference type="InterPro" id="IPR001452">
    <property type="entry name" value="SH3_domain"/>
</dbReference>
<evidence type="ECO:0000256" key="8">
    <source>
        <dbReference type="ARBA" id="ARBA00022741"/>
    </source>
</evidence>
<keyword evidence="4" id="KW-0728">SH3 domain</keyword>
<feature type="region of interest" description="Disordered" evidence="14">
    <location>
        <begin position="1059"/>
        <end position="1140"/>
    </location>
</feature>
<feature type="region of interest" description="Disordered" evidence="14">
    <location>
        <begin position="1377"/>
        <end position="1423"/>
    </location>
</feature>
<comment type="cofactor">
    <cofactor evidence="1">
        <name>Mg(2+)</name>
        <dbReference type="ChEBI" id="CHEBI:18420"/>
    </cofactor>
</comment>
<keyword evidence="13" id="KW-0175">Coiled coil</keyword>
<evidence type="ECO:0000256" key="6">
    <source>
        <dbReference type="ARBA" id="ARBA00022679"/>
    </source>
</evidence>
<feature type="region of interest" description="Disordered" evidence="14">
    <location>
        <begin position="998"/>
        <end position="1023"/>
    </location>
</feature>
<evidence type="ECO:0000256" key="4">
    <source>
        <dbReference type="ARBA" id="ARBA00022443"/>
    </source>
</evidence>
<dbReference type="PANTHER" id="PTHR44329:SF293">
    <property type="entry name" value="MITOGEN-ACTIVATED PROTEIN KINASE KINASE KINASE"/>
    <property type="match status" value="1"/>
</dbReference>
<dbReference type="SUPFAM" id="SSF56112">
    <property type="entry name" value="Protein kinase-like (PK-like)"/>
    <property type="match status" value="1"/>
</dbReference>
<dbReference type="PANTHER" id="PTHR44329">
    <property type="entry name" value="SERINE/THREONINE-PROTEIN KINASE TNNI3K-RELATED"/>
    <property type="match status" value="1"/>
</dbReference>
<feature type="region of interest" description="Disordered" evidence="14">
    <location>
        <begin position="776"/>
        <end position="795"/>
    </location>
</feature>
<evidence type="ECO:0000256" key="1">
    <source>
        <dbReference type="ARBA" id="ARBA00001946"/>
    </source>
</evidence>
<evidence type="ECO:0000256" key="13">
    <source>
        <dbReference type="SAM" id="Coils"/>
    </source>
</evidence>
<dbReference type="InterPro" id="IPR036028">
    <property type="entry name" value="SH3-like_dom_sf"/>
</dbReference>
<feature type="region of interest" description="Disordered" evidence="14">
    <location>
        <begin position="1436"/>
        <end position="1477"/>
    </location>
</feature>
<feature type="region of interest" description="Disordered" evidence="14">
    <location>
        <begin position="518"/>
        <end position="553"/>
    </location>
</feature>
<dbReference type="CDD" id="cd14061">
    <property type="entry name" value="STKc_MLK"/>
    <property type="match status" value="1"/>
</dbReference>
<keyword evidence="7" id="KW-0677">Repeat</keyword>
<dbReference type="PRINTS" id="PR00452">
    <property type="entry name" value="SH3DOMAIN"/>
</dbReference>
<dbReference type="PRINTS" id="PR00109">
    <property type="entry name" value="TYRKINASE"/>
</dbReference>
<feature type="coiled-coil region" evidence="13">
    <location>
        <begin position="376"/>
        <end position="410"/>
    </location>
</feature>
<dbReference type="Pfam" id="PF07714">
    <property type="entry name" value="PK_Tyr_Ser-Thr"/>
    <property type="match status" value="1"/>
</dbReference>
<feature type="region of interest" description="Disordered" evidence="14">
    <location>
        <begin position="662"/>
        <end position="721"/>
    </location>
</feature>
<dbReference type="Gene3D" id="2.30.30.40">
    <property type="entry name" value="SH3 Domains"/>
    <property type="match status" value="1"/>
</dbReference>
<evidence type="ECO:0000256" key="9">
    <source>
        <dbReference type="ARBA" id="ARBA00022777"/>
    </source>
</evidence>
<reference evidence="15" key="1">
    <citation type="submission" date="2022-08" db="UniProtKB">
        <authorList>
            <consortium name="EnsemblMetazoa"/>
        </authorList>
    </citation>
    <scope>IDENTIFICATION</scope>
    <source>
        <strain evidence="15">EBRO</strain>
    </source>
</reference>
<dbReference type="EnsemblMetazoa" id="AATE017210-RA">
    <property type="protein sequence ID" value="AATE017210-PA.1"/>
    <property type="gene ID" value="AATE017210"/>
</dbReference>
<evidence type="ECO:0000256" key="12">
    <source>
        <dbReference type="ARBA" id="ARBA00048329"/>
    </source>
</evidence>
<dbReference type="SMART" id="SM00220">
    <property type="entry name" value="S_TKc"/>
    <property type="match status" value="1"/>
</dbReference>
<dbReference type="PROSITE" id="PS50002">
    <property type="entry name" value="SH3"/>
    <property type="match status" value="1"/>
</dbReference>
<dbReference type="InterPro" id="IPR001245">
    <property type="entry name" value="Ser-Thr/Tyr_kinase_cat_dom"/>
</dbReference>
<dbReference type="EC" id="2.7.11.25" evidence="3"/>
<dbReference type="InterPro" id="IPR008271">
    <property type="entry name" value="Ser/Thr_kinase_AS"/>
</dbReference>
<dbReference type="GO" id="GO:0004706">
    <property type="term" value="F:JUN kinase kinase kinase activity"/>
    <property type="evidence" value="ECO:0007669"/>
    <property type="project" value="TreeGrafter"/>
</dbReference>
<dbReference type="InterPro" id="IPR051681">
    <property type="entry name" value="Ser/Thr_Kinases-Pseudokinases"/>
</dbReference>
<evidence type="ECO:0000256" key="14">
    <source>
        <dbReference type="SAM" id="MobiDB-lite"/>
    </source>
</evidence>
<feature type="compositionally biased region" description="Polar residues" evidence="14">
    <location>
        <begin position="1388"/>
        <end position="1399"/>
    </location>
</feature>
<dbReference type="Gene3D" id="3.30.200.20">
    <property type="entry name" value="Phosphorylase Kinase, domain 1"/>
    <property type="match status" value="1"/>
</dbReference>
<evidence type="ECO:0000256" key="10">
    <source>
        <dbReference type="ARBA" id="ARBA00022840"/>
    </source>
</evidence>
<feature type="compositionally biased region" description="Low complexity" evidence="14">
    <location>
        <begin position="674"/>
        <end position="700"/>
    </location>
</feature>
<feature type="compositionally biased region" description="Low complexity" evidence="14">
    <location>
        <begin position="1523"/>
        <end position="1540"/>
    </location>
</feature>
<dbReference type="FunFam" id="1.10.510.10:FF:000076">
    <property type="entry name" value="Mitogen-activated protein kinase kinase kinase"/>
    <property type="match status" value="1"/>
</dbReference>
<keyword evidence="9" id="KW-0418">Kinase</keyword>
<keyword evidence="10" id="KW-0067">ATP-binding</keyword>
<comment type="catalytic activity">
    <reaction evidence="12">
        <text>L-seryl-[protein] + ATP = O-phospho-L-seryl-[protein] + ADP + H(+)</text>
        <dbReference type="Rhea" id="RHEA:17989"/>
        <dbReference type="Rhea" id="RHEA-COMP:9863"/>
        <dbReference type="Rhea" id="RHEA-COMP:11604"/>
        <dbReference type="ChEBI" id="CHEBI:15378"/>
        <dbReference type="ChEBI" id="CHEBI:29999"/>
        <dbReference type="ChEBI" id="CHEBI:30616"/>
        <dbReference type="ChEBI" id="CHEBI:83421"/>
        <dbReference type="ChEBI" id="CHEBI:456216"/>
        <dbReference type="EC" id="2.7.11.25"/>
    </reaction>
</comment>
<evidence type="ECO:0000313" key="15">
    <source>
        <dbReference type="EnsemblMetazoa" id="AATE017210-PA.1"/>
    </source>
</evidence>
<organism evidence="15">
    <name type="scientific">Anopheles atroparvus</name>
    <name type="common">European mosquito</name>
    <dbReference type="NCBI Taxonomy" id="41427"/>
    <lineage>
        <taxon>Eukaryota</taxon>
        <taxon>Metazoa</taxon>
        <taxon>Ecdysozoa</taxon>
        <taxon>Arthropoda</taxon>
        <taxon>Hexapoda</taxon>
        <taxon>Insecta</taxon>
        <taxon>Pterygota</taxon>
        <taxon>Neoptera</taxon>
        <taxon>Endopterygota</taxon>
        <taxon>Diptera</taxon>
        <taxon>Nematocera</taxon>
        <taxon>Culicoidea</taxon>
        <taxon>Culicidae</taxon>
        <taxon>Anophelinae</taxon>
        <taxon>Anopheles</taxon>
    </lineage>
</organism>
<dbReference type="PROSITE" id="PS00107">
    <property type="entry name" value="PROTEIN_KINASE_ATP"/>
    <property type="match status" value="1"/>
</dbReference>
<comment type="catalytic activity">
    <reaction evidence="11">
        <text>L-threonyl-[protein] + ATP = O-phospho-L-threonyl-[protein] + ADP + H(+)</text>
        <dbReference type="Rhea" id="RHEA:46608"/>
        <dbReference type="Rhea" id="RHEA-COMP:11060"/>
        <dbReference type="Rhea" id="RHEA-COMP:11605"/>
        <dbReference type="ChEBI" id="CHEBI:15378"/>
        <dbReference type="ChEBI" id="CHEBI:30013"/>
        <dbReference type="ChEBI" id="CHEBI:30616"/>
        <dbReference type="ChEBI" id="CHEBI:61977"/>
        <dbReference type="ChEBI" id="CHEBI:456216"/>
        <dbReference type="EC" id="2.7.11.25"/>
    </reaction>
</comment>
<feature type="compositionally biased region" description="Low complexity" evidence="14">
    <location>
        <begin position="1454"/>
        <end position="1477"/>
    </location>
</feature>
<dbReference type="InterPro" id="IPR017441">
    <property type="entry name" value="Protein_kinase_ATP_BS"/>
</dbReference>
<name>A0A182JFP8_ANOAO</name>
<dbReference type="SMART" id="SM00326">
    <property type="entry name" value="SH3"/>
    <property type="match status" value="1"/>
</dbReference>
<dbReference type="STRING" id="41427.A0A182JFP8"/>
<evidence type="ECO:0000256" key="2">
    <source>
        <dbReference type="ARBA" id="ARBA00006529"/>
    </source>
</evidence>
<dbReference type="VEuPathDB" id="VectorBase:AATE017210"/>
<keyword evidence="6" id="KW-0808">Transferase</keyword>
<dbReference type="GO" id="GO:0006950">
    <property type="term" value="P:response to stress"/>
    <property type="evidence" value="ECO:0007669"/>
    <property type="project" value="UniProtKB-ARBA"/>
</dbReference>
<dbReference type="Pfam" id="PF14604">
    <property type="entry name" value="SH3_9"/>
    <property type="match status" value="1"/>
</dbReference>
<sequence length="1548" mass="170091">MLVRSGIESSSQREQQDCATMSPLWTARYDYQAQGDDELSLRVGQIVYVLSTDSSISGDEGWWTGKIGDRVGIFPSNFVTNEDPAVLKVQPVEIQYHELDLREVIGVGGFSKVHRAFLNGGEVAVKASRQDDDFEVARENVLQEAKLFWSLKHPNIVALKGVCLDPQTLCLVMEYARGGSLNKILAGRKIPPDVLVDWAIQIARGMKYLHCEAPISVLHRDLKSSNILISESVQHGHLHNKTLKITDFGLAREAYRTTRMSAAGTFAWMPPEVIKSGTYSKASDVWSYGVLLWELLTGEVPYKGFDSLSVAYGVAVNSLRLPVPKTCPEAWGKLMKSCWEIDPHRRPSFREIEKDLDIIARSGFAQTPHESFHTMQDGWKKEIAEVLQELRKKEKELRSREEEVTRVQQAQRYREEDLAKREQELHAREIELLGRELTILINQNTPTPKKRKGKFSKSRIKLIKKAPGQISLPLDFRHTITIQHTPVRDESRQRFDSPPGSPATRLLVFPADGIKGKTWGPSTLHQRERSHLPTMRPSVRPQQQFSKSAPNLDKSRATAMSASSSRHEILGRAVGAVGSSPKDEAEYDRVFYRTMQKSLDNIFSRDEEEFEDTGYYRMSWSRSTDNLPTAAENEDSPYSVHGFDWNRSKFKRECFIVGARDSHGTGDGASVNDSRSSTVSTTETRSVGQLQESLGHLELSGGEGSSSRDDESSGAQGSLVSTSRKSSVVTFRADVDVRCSDYEPIFGHIPLLRPSKQAVDGSVLRLATAAREDLELSNGSGASSNGGGRPYDSFRHKLDRTKDKFKLTRLFWFKRDKASVAGAGGNAIHHKTRRLVQHKNSIYLKRPTMANSSSTSKEQDTLLLIDGETGGIENESPYDYDTDEAWYATAANLGAGPCADVSTLSATPLCSSLNRFGTMPSTVPMPTLYASEGHRKPKPSIIELVLYNMASMLAGVASGYDVRVSNVSPLHPKLHPGPLQPYESFSQPTSPYHQQLVLPAGHDSHPLPLESAHNQDPAPGPLTVVQPLDSTLGQQEMVYEEETALVQDERVYAHNISPYHEPASRQQLRKMHTQSTSPRQDERALKYTDSPQHYLPSTMSTTSGLGSNYTPSGPSSSFSVGAGTQPPTPSPRRKSSATSFMDYGDLPEERECRAGLYIPGEYDGYAHHNPIFNTGTRAGGSYMGSHYFPYRPEINFAFERETKSYGGEPVYEDHHYDSASYHDYAYEGPSGTGSSGRTSTATRVPTMGISATGHRRTHSSASGTMHSSNINQGFHLEGDDVGARLMDDATYQLADLYLSGAGSAETTVRPQSSSTTKMHESSFQATSRMHQYENVPNFFRRQLSLQAHYPTSGGQGSHLSSEFIAGLEQEPERPYTVLGLEHGDGGALSSSLRPQTKLRSSLKKYAQQAHPQSGGVMASGSQSKYVGAGDGGASSLSYGRIHSTPNATNPTPPDSLTSDDSSYLSAKDNSSSISSQSRVRFTPEIILDVDSPLQAPTGMIGVASAACVNSKDRRSSLSGSTMLTATPGSGASSTSLSRRSNACDMGQS</sequence>
<dbReference type="Gene3D" id="1.10.510.10">
    <property type="entry name" value="Transferase(Phosphotransferase) domain 1"/>
    <property type="match status" value="1"/>
</dbReference>
<evidence type="ECO:0000256" key="7">
    <source>
        <dbReference type="ARBA" id="ARBA00022737"/>
    </source>
</evidence>
<dbReference type="SUPFAM" id="SSF50044">
    <property type="entry name" value="SH3-domain"/>
    <property type="match status" value="1"/>
</dbReference>
<keyword evidence="8" id="KW-0547">Nucleotide-binding</keyword>
<accession>A0A182JFP8</accession>
<proteinExistence type="inferred from homology"/>
<dbReference type="InterPro" id="IPR011009">
    <property type="entry name" value="Kinase-like_dom_sf"/>
</dbReference>
<evidence type="ECO:0000256" key="3">
    <source>
        <dbReference type="ARBA" id="ARBA00012406"/>
    </source>
</evidence>
<protein>
    <recommendedName>
        <fullName evidence="3">mitogen-activated protein kinase kinase kinase</fullName>
        <ecNumber evidence="3">2.7.11.25</ecNumber>
    </recommendedName>
</protein>
<evidence type="ECO:0000256" key="11">
    <source>
        <dbReference type="ARBA" id="ARBA00047559"/>
    </source>
</evidence>
<comment type="similarity">
    <text evidence="2">Belongs to the protein kinase superfamily. STE Ser/Thr protein kinase family. MAP kinase kinase kinase subfamily.</text>
</comment>
<feature type="region of interest" description="Disordered" evidence="14">
    <location>
        <begin position="1511"/>
        <end position="1548"/>
    </location>
</feature>
<dbReference type="GO" id="GO:0005524">
    <property type="term" value="F:ATP binding"/>
    <property type="evidence" value="ECO:0007669"/>
    <property type="project" value="UniProtKB-UniRule"/>
</dbReference>
<keyword evidence="5" id="KW-0723">Serine/threonine-protein kinase</keyword>
<dbReference type="PROSITE" id="PS00108">
    <property type="entry name" value="PROTEIN_KINASE_ST"/>
    <property type="match status" value="1"/>
</dbReference>
<feature type="compositionally biased region" description="Polar residues" evidence="14">
    <location>
        <begin position="540"/>
        <end position="549"/>
    </location>
</feature>
<dbReference type="InterPro" id="IPR000719">
    <property type="entry name" value="Prot_kinase_dom"/>
</dbReference>
<feature type="compositionally biased region" description="Polar residues" evidence="14">
    <location>
        <begin position="1089"/>
        <end position="1119"/>
    </location>
</feature>
<evidence type="ECO:0000256" key="5">
    <source>
        <dbReference type="ARBA" id="ARBA00022527"/>
    </source>
</evidence>
<dbReference type="CDD" id="cd11876">
    <property type="entry name" value="SH3_MLK"/>
    <property type="match status" value="1"/>
</dbReference>
<dbReference type="PROSITE" id="PS50011">
    <property type="entry name" value="PROTEIN_KINASE_DOM"/>
    <property type="match status" value="1"/>
</dbReference>